<dbReference type="EMBL" id="JAPFFF010000031">
    <property type="protein sequence ID" value="KAK8845204.1"/>
    <property type="molecule type" value="Genomic_DNA"/>
</dbReference>
<protein>
    <submittedName>
        <fullName evidence="2">Uncharacterized protein</fullName>
    </submittedName>
</protein>
<feature type="compositionally biased region" description="Polar residues" evidence="1">
    <location>
        <begin position="1122"/>
        <end position="1150"/>
    </location>
</feature>
<reference evidence="2 3" key="1">
    <citation type="submission" date="2024-04" db="EMBL/GenBank/DDBJ databases">
        <title>Tritrichomonas musculus Genome.</title>
        <authorList>
            <person name="Alves-Ferreira E."/>
            <person name="Grigg M."/>
            <person name="Lorenzi H."/>
            <person name="Galac M."/>
        </authorList>
    </citation>
    <scope>NUCLEOTIDE SEQUENCE [LARGE SCALE GENOMIC DNA]</scope>
    <source>
        <strain evidence="2 3">EAF2021</strain>
    </source>
</reference>
<feature type="compositionally biased region" description="Basic and acidic residues" evidence="1">
    <location>
        <begin position="623"/>
        <end position="633"/>
    </location>
</feature>
<feature type="compositionally biased region" description="Polar residues" evidence="1">
    <location>
        <begin position="739"/>
        <end position="773"/>
    </location>
</feature>
<feature type="compositionally biased region" description="Polar residues" evidence="1">
    <location>
        <begin position="1287"/>
        <end position="1304"/>
    </location>
</feature>
<feature type="compositionally biased region" description="Polar residues" evidence="1">
    <location>
        <begin position="854"/>
        <end position="866"/>
    </location>
</feature>
<feature type="compositionally biased region" description="Low complexity" evidence="1">
    <location>
        <begin position="1354"/>
        <end position="1365"/>
    </location>
</feature>
<feature type="compositionally biased region" description="Low complexity" evidence="1">
    <location>
        <begin position="1080"/>
        <end position="1095"/>
    </location>
</feature>
<feature type="region of interest" description="Disordered" evidence="1">
    <location>
        <begin position="276"/>
        <end position="310"/>
    </location>
</feature>
<keyword evidence="3" id="KW-1185">Reference proteome</keyword>
<accession>A0ABR2HDT4</accession>
<organism evidence="2 3">
    <name type="scientific">Tritrichomonas musculus</name>
    <dbReference type="NCBI Taxonomy" id="1915356"/>
    <lineage>
        <taxon>Eukaryota</taxon>
        <taxon>Metamonada</taxon>
        <taxon>Parabasalia</taxon>
        <taxon>Tritrichomonadida</taxon>
        <taxon>Tritrichomonadidae</taxon>
        <taxon>Tritrichomonas</taxon>
    </lineage>
</organism>
<feature type="compositionally biased region" description="Basic and acidic residues" evidence="1">
    <location>
        <begin position="581"/>
        <end position="594"/>
    </location>
</feature>
<feature type="compositionally biased region" description="Polar residues" evidence="1">
    <location>
        <begin position="980"/>
        <end position="997"/>
    </location>
</feature>
<feature type="compositionally biased region" description="Polar residues" evidence="1">
    <location>
        <begin position="908"/>
        <end position="931"/>
    </location>
</feature>
<evidence type="ECO:0000313" key="3">
    <source>
        <dbReference type="Proteomes" id="UP001470230"/>
    </source>
</evidence>
<proteinExistence type="predicted"/>
<feature type="compositionally biased region" description="Basic and acidic residues" evidence="1">
    <location>
        <begin position="712"/>
        <end position="722"/>
    </location>
</feature>
<feature type="region of interest" description="Disordered" evidence="1">
    <location>
        <begin position="406"/>
        <end position="673"/>
    </location>
</feature>
<feature type="compositionally biased region" description="Polar residues" evidence="1">
    <location>
        <begin position="801"/>
        <end position="826"/>
    </location>
</feature>
<feature type="compositionally biased region" description="Polar residues" evidence="1">
    <location>
        <begin position="702"/>
        <end position="711"/>
    </location>
</feature>
<feature type="compositionally biased region" description="Low complexity" evidence="1">
    <location>
        <begin position="998"/>
        <end position="1019"/>
    </location>
</feature>
<feature type="compositionally biased region" description="Basic and acidic residues" evidence="1">
    <location>
        <begin position="1230"/>
        <end position="1240"/>
    </location>
</feature>
<feature type="compositionally biased region" description="Basic and acidic residues" evidence="1">
    <location>
        <begin position="559"/>
        <end position="571"/>
    </location>
</feature>
<feature type="compositionally biased region" description="Low complexity" evidence="1">
    <location>
        <begin position="1159"/>
        <end position="1180"/>
    </location>
</feature>
<evidence type="ECO:0000313" key="2">
    <source>
        <dbReference type="EMBL" id="KAK8845204.1"/>
    </source>
</evidence>
<feature type="compositionally biased region" description="Acidic residues" evidence="1">
    <location>
        <begin position="476"/>
        <end position="489"/>
    </location>
</feature>
<evidence type="ECO:0000256" key="1">
    <source>
        <dbReference type="SAM" id="MobiDB-lite"/>
    </source>
</evidence>
<dbReference type="Proteomes" id="UP001470230">
    <property type="component" value="Unassembled WGS sequence"/>
</dbReference>
<feature type="compositionally biased region" description="Basic and acidic residues" evidence="1">
    <location>
        <begin position="1305"/>
        <end position="1316"/>
    </location>
</feature>
<feature type="compositionally biased region" description="Low complexity" evidence="1">
    <location>
        <begin position="1317"/>
        <end position="1332"/>
    </location>
</feature>
<feature type="region of interest" description="Disordered" evidence="1">
    <location>
        <begin position="1"/>
        <end position="22"/>
    </location>
</feature>
<gene>
    <name evidence="2" type="ORF">M9Y10_021388</name>
</gene>
<sequence>MNRRKTSSTNQKNTTKPKRRNIKESSIPLKSVYVDVSNSNISTFRFLNRLQEVLSVNATNTLISDFAGAPLCSTIRNIKIQDSPISRNPNYRLMTLITINSDIEFIDNQRVTKDEKEKSLSLQPLVQPKLYDGFLLTSMDPVTLSRADETVVINSNDIKDSKSINRSDIKFNQTIEMMEKLSFDISNTSDEFGIGHIPKLPIRELLKQKKINATDFFPTNSSITYKSKKDTQSSFVKAFKEYTQTPEDLVESSILFDSPEKRKERHSLIMQDSPSHYSTIQDSNQNQESVDQIPNQKVPETEIEEEEEEINEQVSIEKLYDDVVEPNIPNKNDLTVEQIFGIASEIMGSPEKHSRLFEDNTSASSGISKIPVRLDSPSKNYGKGLEASRLTQTKFGGYRKITDTDSISSEADDFANSLNEEEDKYATTEDDIKINFSGFEEEEEEAEQNQFSQPSKDMTDQEWVTSEGAENKAFNEEEQSNENQEEEENLHEQELQNPNEEENLLEQPVNNEEENLLEQPVNNEEENLHEQELQNPNEEENLHEQPVNNEEENLNEQPVRNDQEEPSKDMPDPDWVVNEDAENRDINEQPRQELETTENQELQAEPSKDMLDPSWVINEDEENKTTEESKDLNEQPTQEEPAATENSQDLLDANEGNISNEQEGDKNEAGDQNWVASDDLININSNATTDVTMSEQDLINSSLNITTTENKGLQEEPSKDMPDPDWVVDENAENKDSNEQPSQEEQATNSQDLLITNQEGTTNENEIASTNESLENKELQEEPSKDMPNSNWIASEGIENIDSNETITEPATSDQALLNSNENLGNQPEAPENQELQSEPSKDMPSPSWVVDENASNSDLNEQPTQEEIPASNERDLLDANETPVNQELQTEPSKDMPDPSWVVDENAVNSDLNEQPTQEEIPASNEQPTQEEIPASSERDLLNTNETPVNQEGIISDEQAGGKNEEGNPNWAASDDLININSNATTDITMSEQDLMNSNEQPENQEQIENQEGNNLEEPAPPSKDMPTPDWVVPEDQVLNSQTKEATPNELEAPNSNETPATQEERAPPASDMTPETSTNEPVTQPETTTNEPTENQEEPAPPSKDMPTPDWVVSEDQEEQVLNSQTKEATPNELEAQNPNETPATQEEQAPPASDMTPETTTNETVTQPETPATNEPTENPEEPAPPSKDMPNPDWVVPEELEDQVLNGQMMPDAPPQEEATVAVTERSLDVENKEETSFNNYDPNVIAMLDQQVQPRETVDINNLPPPAQQQEPEQKHEIPAFESSSPLDFSTSTQEPSENQQEKPKDTHEVDAAAAAQESSSLEFSLSTQDHQNEDTNQNELPKEDAQESSSIDLSLSQDQPENQQGQPSWVIPEDGQPKSEDPSWVIPEGN</sequence>
<comment type="caution">
    <text evidence="2">The sequence shown here is derived from an EMBL/GenBank/DDBJ whole genome shotgun (WGS) entry which is preliminary data.</text>
</comment>
<feature type="compositionally biased region" description="Basic and acidic residues" evidence="1">
    <location>
        <begin position="424"/>
        <end position="433"/>
    </location>
</feature>
<feature type="region of interest" description="Disordered" evidence="1">
    <location>
        <begin position="702"/>
        <end position="1396"/>
    </location>
</feature>
<feature type="compositionally biased region" description="Basic and acidic residues" evidence="1">
    <location>
        <begin position="774"/>
        <end position="785"/>
    </location>
</feature>
<name>A0ABR2HDT4_9EUKA</name>
<feature type="compositionally biased region" description="Polar residues" evidence="1">
    <location>
        <begin position="883"/>
        <end position="892"/>
    </location>
</feature>
<feature type="compositionally biased region" description="Polar residues" evidence="1">
    <location>
        <begin position="634"/>
        <end position="649"/>
    </location>
</feature>
<feature type="compositionally biased region" description="Polar residues" evidence="1">
    <location>
        <begin position="276"/>
        <end position="295"/>
    </location>
</feature>
<feature type="compositionally biased region" description="Acidic residues" evidence="1">
    <location>
        <begin position="301"/>
        <end position="310"/>
    </location>
</feature>